<accession>A0A2N0R5S0</accession>
<protein>
    <submittedName>
        <fullName evidence="2">Uncharacterized protein</fullName>
    </submittedName>
</protein>
<name>A0A2N0R5S0_9GLOM</name>
<feature type="transmembrane region" description="Helical" evidence="1">
    <location>
        <begin position="450"/>
        <end position="469"/>
    </location>
</feature>
<keyword evidence="1" id="KW-0472">Membrane</keyword>
<sequence length="551" mass="62627">MSTITISGMPIRLYCLAHESNSAFYVTTLFSTSKRPLRIRNKTNQGQIKATSIDDMSNEENKLEVSGLKVEEVFRNTGGNSVRVIVKADVSNEKGFLNIRKCSILPFNICGRTDVILVERSRVEGNALRPGIHAIFEFKKIVAEGDVRLAILEMIIADCFLGINKEIMMLTLTKRKTAFETIAKWTNNPYDGIASMEDFYDEMDENEFIVFKKLSKNMFPSSEIYCKGISFGGLVLVPSEESQLTPWPISVTVLVLNMVMLYPTYKWNRFSLISALWAVISSSLSLWRVCSAKQGPMIVAYNMPFNLPLTIGSNIIRLTLEDGTKGFKERWKTFFKVINGESPQYTTSSTDDDWIESDYQNDKNGKSFKIYYRIEEISRLFALIVALMAMMWGVIRVWEWWLPFDSINDEICLASFPKNFHTSIEIPSCGYIIADWGQAKIYNCIQFEPAVGWFLIIVYTALCAAVLVGMFVIRGYFIWALGGVGSAILIVISGLQSTYSTNGYCVEFVAKLMRLPSTQKPQILSHQSLINLWWYRFGLVQWAIHLFTIHG</sequence>
<keyword evidence="1" id="KW-1133">Transmembrane helix</keyword>
<dbReference type="VEuPathDB" id="FungiDB:RhiirFUN_004027"/>
<dbReference type="VEuPathDB" id="FungiDB:RhiirFUN_004026"/>
<evidence type="ECO:0000313" key="3">
    <source>
        <dbReference type="Proteomes" id="UP000232688"/>
    </source>
</evidence>
<organism evidence="2 3">
    <name type="scientific">Rhizophagus irregularis</name>
    <dbReference type="NCBI Taxonomy" id="588596"/>
    <lineage>
        <taxon>Eukaryota</taxon>
        <taxon>Fungi</taxon>
        <taxon>Fungi incertae sedis</taxon>
        <taxon>Mucoromycota</taxon>
        <taxon>Glomeromycotina</taxon>
        <taxon>Glomeromycetes</taxon>
        <taxon>Glomerales</taxon>
        <taxon>Glomeraceae</taxon>
        <taxon>Rhizophagus</taxon>
    </lineage>
</organism>
<reference evidence="2 3" key="2">
    <citation type="submission" date="2017-10" db="EMBL/GenBank/DDBJ databases">
        <title>Genome analyses suggest a sexual origin of heterokaryosis in a supposedly ancient asexual fungus.</title>
        <authorList>
            <person name="Corradi N."/>
            <person name="Sedzielewska K."/>
            <person name="Noel J."/>
            <person name="Charron P."/>
            <person name="Farinelli L."/>
            <person name="Marton T."/>
            <person name="Kruger M."/>
            <person name="Pelin A."/>
            <person name="Brachmann A."/>
            <person name="Corradi N."/>
        </authorList>
    </citation>
    <scope>NUCLEOTIDE SEQUENCE [LARGE SCALE GENOMIC DNA]</scope>
    <source>
        <strain evidence="2 3">A1</strain>
    </source>
</reference>
<comment type="caution">
    <text evidence="2">The sequence shown here is derived from an EMBL/GenBank/DDBJ whole genome shotgun (WGS) entry which is preliminary data.</text>
</comment>
<proteinExistence type="predicted"/>
<dbReference type="Proteomes" id="UP000232688">
    <property type="component" value="Unassembled WGS sequence"/>
</dbReference>
<dbReference type="AlphaFoldDB" id="A0A2N0R5S0"/>
<feature type="transmembrane region" description="Helical" evidence="1">
    <location>
        <begin position="380"/>
        <end position="398"/>
    </location>
</feature>
<reference evidence="2 3" key="1">
    <citation type="submission" date="2017-10" db="EMBL/GenBank/DDBJ databases">
        <title>Extensive intraspecific genome diversity in a model arbuscular mycorrhizal fungus.</title>
        <authorList>
            <person name="Chen E.C.H."/>
            <person name="Morin E."/>
            <person name="Baudet D."/>
            <person name="Noel J."/>
            <person name="Ndikumana S."/>
            <person name="Charron P."/>
            <person name="St-Onge C."/>
            <person name="Giorgi J."/>
            <person name="Grigoriev I.V."/>
            <person name="Roux C."/>
            <person name="Martin F.M."/>
            <person name="Corradi N."/>
        </authorList>
    </citation>
    <scope>NUCLEOTIDE SEQUENCE [LARGE SCALE GENOMIC DNA]</scope>
    <source>
        <strain evidence="2 3">A1</strain>
    </source>
</reference>
<gene>
    <name evidence="2" type="ORF">RhiirA1_470653</name>
</gene>
<evidence type="ECO:0000256" key="1">
    <source>
        <dbReference type="SAM" id="Phobius"/>
    </source>
</evidence>
<feature type="transmembrane region" description="Helical" evidence="1">
    <location>
        <begin position="476"/>
        <end position="495"/>
    </location>
</feature>
<evidence type="ECO:0000313" key="2">
    <source>
        <dbReference type="EMBL" id="PKC58647.1"/>
    </source>
</evidence>
<dbReference type="VEuPathDB" id="FungiDB:RhiirA1_470653"/>
<dbReference type="VEuPathDB" id="FungiDB:FUN_024684"/>
<keyword evidence="1" id="KW-0812">Transmembrane</keyword>
<dbReference type="EMBL" id="LLXH01001494">
    <property type="protein sequence ID" value="PKC58647.1"/>
    <property type="molecule type" value="Genomic_DNA"/>
</dbReference>
<dbReference type="VEuPathDB" id="FungiDB:FUN_024685"/>